<feature type="binding site" evidence="8">
    <location>
        <position position="65"/>
    </location>
    <ligand>
        <name>Zn(2+)</name>
        <dbReference type="ChEBI" id="CHEBI:29105"/>
        <label>1</label>
    </ligand>
</feature>
<evidence type="ECO:0000256" key="8">
    <source>
        <dbReference type="PIRSR" id="PIRSR001123-2"/>
    </source>
</evidence>
<keyword evidence="3" id="KW-0645">Protease</keyword>
<gene>
    <name evidence="9" type="ORF">GT409_03570</name>
</gene>
<proteinExistence type="inferred from homology"/>
<feature type="binding site" evidence="8">
    <location>
        <position position="211"/>
    </location>
    <ligand>
        <name>Zn(2+)</name>
        <dbReference type="ChEBI" id="CHEBI:29105"/>
        <label>2</label>
    </ligand>
</feature>
<dbReference type="SUPFAM" id="SSF101821">
    <property type="entry name" value="Aminopeptidase/glucanase lid domain"/>
    <property type="match status" value="1"/>
</dbReference>
<feature type="binding site" evidence="8">
    <location>
        <position position="178"/>
    </location>
    <ligand>
        <name>Zn(2+)</name>
        <dbReference type="ChEBI" id="CHEBI:29105"/>
        <label>1</label>
    </ligand>
</feature>
<protein>
    <submittedName>
        <fullName evidence="9">M20/M25/M40 family metallo-hydrolase</fullName>
    </submittedName>
</protein>
<dbReference type="GO" id="GO:0006508">
    <property type="term" value="P:proteolysis"/>
    <property type="evidence" value="ECO:0007669"/>
    <property type="project" value="UniProtKB-KW"/>
</dbReference>
<dbReference type="KEGG" id="taer:GT409_03570"/>
<name>A0A6P1MBU1_9BACT</name>
<dbReference type="GO" id="GO:0046872">
    <property type="term" value="F:metal ion binding"/>
    <property type="evidence" value="ECO:0007669"/>
    <property type="project" value="UniProtKB-UniRule"/>
</dbReference>
<dbReference type="CDD" id="cd05656">
    <property type="entry name" value="M42_Frv"/>
    <property type="match status" value="1"/>
</dbReference>
<feature type="binding site" evidence="8">
    <location>
        <position position="322"/>
    </location>
    <ligand>
        <name>Zn(2+)</name>
        <dbReference type="ChEBI" id="CHEBI:29105"/>
        <label>2</label>
    </ligand>
</feature>
<evidence type="ECO:0000256" key="6">
    <source>
        <dbReference type="PIRNR" id="PIRNR001123"/>
    </source>
</evidence>
<feature type="binding site" evidence="8">
    <location>
        <position position="178"/>
    </location>
    <ligand>
        <name>Zn(2+)</name>
        <dbReference type="ChEBI" id="CHEBI:29105"/>
        <label>2</label>
    </ligand>
</feature>
<feature type="active site" description="Proton acceptor" evidence="7">
    <location>
        <position position="210"/>
    </location>
</feature>
<dbReference type="SUPFAM" id="SSF53187">
    <property type="entry name" value="Zn-dependent exopeptidases"/>
    <property type="match status" value="1"/>
</dbReference>
<keyword evidence="4 8" id="KW-0479">Metal-binding</keyword>
<dbReference type="PIRSF" id="PIRSF001123">
    <property type="entry name" value="PepA_GA"/>
    <property type="match status" value="1"/>
</dbReference>
<dbReference type="GO" id="GO:0004177">
    <property type="term" value="F:aminopeptidase activity"/>
    <property type="evidence" value="ECO:0007669"/>
    <property type="project" value="UniProtKB-UniRule"/>
</dbReference>
<evidence type="ECO:0000313" key="10">
    <source>
        <dbReference type="Proteomes" id="UP000464954"/>
    </source>
</evidence>
<feature type="binding site" evidence="8">
    <location>
        <position position="233"/>
    </location>
    <ligand>
        <name>Zn(2+)</name>
        <dbReference type="ChEBI" id="CHEBI:29105"/>
        <label>1</label>
    </ligand>
</feature>
<dbReference type="Proteomes" id="UP000464954">
    <property type="component" value="Chromosome"/>
</dbReference>
<dbReference type="Gene3D" id="2.40.30.40">
    <property type="entry name" value="Peptidase M42, domain 2"/>
    <property type="match status" value="1"/>
</dbReference>
<evidence type="ECO:0000256" key="4">
    <source>
        <dbReference type="ARBA" id="ARBA00022723"/>
    </source>
</evidence>
<evidence type="ECO:0000256" key="7">
    <source>
        <dbReference type="PIRSR" id="PIRSR001123-1"/>
    </source>
</evidence>
<comment type="similarity">
    <text evidence="1 6">Belongs to the peptidase M42 family.</text>
</comment>
<organism evidence="9 10">
    <name type="scientific">Tichowtungia aerotolerans</name>
    <dbReference type="NCBI Taxonomy" id="2697043"/>
    <lineage>
        <taxon>Bacteria</taxon>
        <taxon>Pseudomonadati</taxon>
        <taxon>Kiritimatiellota</taxon>
        <taxon>Tichowtungiia</taxon>
        <taxon>Tichowtungiales</taxon>
        <taxon>Tichowtungiaceae</taxon>
        <taxon>Tichowtungia</taxon>
    </lineage>
</organism>
<evidence type="ECO:0000313" key="9">
    <source>
        <dbReference type="EMBL" id="QHI68565.1"/>
    </source>
</evidence>
<reference evidence="9 10" key="1">
    <citation type="submission" date="2020-01" db="EMBL/GenBank/DDBJ databases">
        <title>Ponticoccus aerotolerans gen. nov., sp. nov., an anaerobic bacterium and proposal of Ponticoccusceae fam. nov., Ponticoccusles ord. nov. and Ponticoccuse classis nov. in the phylum Kiritimatiellaeota.</title>
        <authorList>
            <person name="Zhou L.Y."/>
            <person name="Du Z.J."/>
        </authorList>
    </citation>
    <scope>NUCLEOTIDE SEQUENCE [LARGE SCALE GENOMIC DNA]</scope>
    <source>
        <strain evidence="9 10">S-5007</strain>
    </source>
</reference>
<dbReference type="EMBL" id="CP047593">
    <property type="protein sequence ID" value="QHI68565.1"/>
    <property type="molecule type" value="Genomic_DNA"/>
</dbReference>
<evidence type="ECO:0000256" key="2">
    <source>
        <dbReference type="ARBA" id="ARBA00022438"/>
    </source>
</evidence>
<comment type="cofactor">
    <cofactor evidence="8">
        <name>a divalent metal cation</name>
        <dbReference type="ChEBI" id="CHEBI:60240"/>
    </cofactor>
    <text evidence="8">Binds 2 divalent metal cations per subunit.</text>
</comment>
<accession>A0A6P1MBU1</accession>
<evidence type="ECO:0000256" key="5">
    <source>
        <dbReference type="ARBA" id="ARBA00022801"/>
    </source>
</evidence>
<dbReference type="InterPro" id="IPR023367">
    <property type="entry name" value="Peptidase_M42_dom2"/>
</dbReference>
<dbReference type="Pfam" id="PF05343">
    <property type="entry name" value="Peptidase_M42"/>
    <property type="match status" value="1"/>
</dbReference>
<dbReference type="PANTHER" id="PTHR32481:SF20">
    <property type="entry name" value="AMINOPEPTIDASE YSDC"/>
    <property type="match status" value="1"/>
</dbReference>
<dbReference type="Gene3D" id="3.40.630.10">
    <property type="entry name" value="Zn peptidases"/>
    <property type="match status" value="1"/>
</dbReference>
<evidence type="ECO:0000256" key="1">
    <source>
        <dbReference type="ARBA" id="ARBA00006272"/>
    </source>
</evidence>
<keyword evidence="10" id="KW-1185">Reference proteome</keyword>
<keyword evidence="2" id="KW-0031">Aminopeptidase</keyword>
<sequence length="356" mass="38388">MNKTSKQFLENMINAISPSGYENCAAAVWKSYAEKYADTVETDVHGNSHAVFNKGGKVKVMFAGHYDEIGFLISNIDDKGFLWIAPIGGWDPQIAQGQRVHIIGNGGKTVSGVVGKIAIHLQEPEQRKKVSEIKDLWVDIGAKDKKDAEKLVSIGDPLVIQYGFEELLNDRAVGRAFDDRAGAFAILEAGRLLAKETTQCEVHVVATVQEEIGLRGARTAAFGIEPDIGIAVDVTFATDHPNIGSVVNQEGLVKIDGGPVVTRGPNINPKLFDLIVKTAQTEKIPVQIVAEARGTGTDANAIQLNRAGVATALVSIPLRHMHSPCELISLKDLEAVSKLLAAVVKKITPRTNFIPF</sequence>
<dbReference type="InterPro" id="IPR008007">
    <property type="entry name" value="Peptidase_M42"/>
</dbReference>
<dbReference type="AlphaFoldDB" id="A0A6P1MBU1"/>
<dbReference type="RefSeq" id="WP_160627007.1">
    <property type="nucleotide sequence ID" value="NZ_CP047593.1"/>
</dbReference>
<dbReference type="InterPro" id="IPR051464">
    <property type="entry name" value="Peptidase_M42_aminopept"/>
</dbReference>
<keyword evidence="5 9" id="KW-0378">Hydrolase</keyword>
<dbReference type="PANTHER" id="PTHR32481">
    <property type="entry name" value="AMINOPEPTIDASE"/>
    <property type="match status" value="1"/>
</dbReference>
<evidence type="ECO:0000256" key="3">
    <source>
        <dbReference type="ARBA" id="ARBA00022670"/>
    </source>
</evidence>